<evidence type="ECO:0000313" key="13">
    <source>
        <dbReference type="Proteomes" id="UP001247805"/>
    </source>
</evidence>
<keyword evidence="7 9" id="KW-1133">Transmembrane helix</keyword>
<protein>
    <submittedName>
        <fullName evidence="12">Rhomboid family intramembrane serine protease GlpG</fullName>
        <ecNumber evidence="12">3.4.21.105</ecNumber>
    </submittedName>
</protein>
<feature type="domain" description="Peptidase S54 GlpG peptidase N-terminal" evidence="11">
    <location>
        <begin position="6"/>
        <end position="80"/>
    </location>
</feature>
<comment type="similarity">
    <text evidence="2">Belongs to the peptidase S54 family.</text>
</comment>
<keyword evidence="12" id="KW-0645">Protease</keyword>
<dbReference type="RefSeq" id="WP_316025137.1">
    <property type="nucleotide sequence ID" value="NZ_JAWDIO010000002.1"/>
</dbReference>
<sequence length="283" mass="31815">MPNSSKLIAFSKEQPARLLSHYLSQNGISAEYKFVEAEYAHAVFLSRLEDEEHARCIAEEFTLNPNDDKYQTAAWQSGHSVDLTAVKSFSLDNLITSLKASPFTACILLLCTGIYVLANLGISAPYAWLHIQYFDQLAENHQWWRILGPALIHFSMLHIVFNLLWWWSLGKQIEQIFGLSSLLLLFVISASLSNVAQLMVSGPNFGGLSGVVYGLVGCVWWLGWLKPEWGVWLPKPIIGFLLIWLVVGYMDILPINMANTAHTVGLICGSLFAWWLSKRPKTS</sequence>
<organism evidence="12 13">
    <name type="scientific">Paraglaciecola aquimarina</name>
    <dbReference type="NCBI Taxonomy" id="1235557"/>
    <lineage>
        <taxon>Bacteria</taxon>
        <taxon>Pseudomonadati</taxon>
        <taxon>Pseudomonadota</taxon>
        <taxon>Gammaproteobacteria</taxon>
        <taxon>Alteromonadales</taxon>
        <taxon>Alteromonadaceae</taxon>
        <taxon>Paraglaciecola</taxon>
    </lineage>
</organism>
<feature type="transmembrane region" description="Helical" evidence="9">
    <location>
        <begin position="205"/>
        <end position="225"/>
    </location>
</feature>
<gene>
    <name evidence="12" type="primary">glpG</name>
    <name evidence="12" type="ORF">RS130_05580</name>
</gene>
<keyword evidence="13" id="KW-1185">Reference proteome</keyword>
<evidence type="ECO:0000256" key="1">
    <source>
        <dbReference type="ARBA" id="ARBA00004141"/>
    </source>
</evidence>
<comment type="caution">
    <text evidence="12">The sequence shown here is derived from an EMBL/GenBank/DDBJ whole genome shotgun (WGS) entry which is preliminary data.</text>
</comment>
<keyword evidence="8 9" id="KW-0472">Membrane</keyword>
<dbReference type="PANTHER" id="PTHR43731">
    <property type="entry name" value="RHOMBOID PROTEASE"/>
    <property type="match status" value="1"/>
</dbReference>
<feature type="transmembrane region" description="Helical" evidence="9">
    <location>
        <begin position="261"/>
        <end position="277"/>
    </location>
</feature>
<evidence type="ECO:0000256" key="7">
    <source>
        <dbReference type="ARBA" id="ARBA00022989"/>
    </source>
</evidence>
<dbReference type="GO" id="GO:0006508">
    <property type="term" value="P:proteolysis"/>
    <property type="evidence" value="ECO:0007669"/>
    <property type="project" value="UniProtKB-KW"/>
</dbReference>
<dbReference type="GO" id="GO:0008233">
    <property type="term" value="F:peptidase activity"/>
    <property type="evidence" value="ECO:0007669"/>
    <property type="project" value="UniProtKB-KW"/>
</dbReference>
<evidence type="ECO:0000256" key="3">
    <source>
        <dbReference type="ARBA" id="ARBA00022475"/>
    </source>
</evidence>
<dbReference type="EMBL" id="JAWDIO010000002">
    <property type="protein sequence ID" value="MDU0353466.1"/>
    <property type="molecule type" value="Genomic_DNA"/>
</dbReference>
<evidence type="ECO:0000259" key="11">
    <source>
        <dbReference type="Pfam" id="PF12122"/>
    </source>
</evidence>
<proteinExistence type="inferred from homology"/>
<dbReference type="InterPro" id="IPR022764">
    <property type="entry name" value="Peptidase_S54_rhomboid_dom"/>
</dbReference>
<feature type="transmembrane region" description="Helical" evidence="9">
    <location>
        <begin position="237"/>
        <end position="255"/>
    </location>
</feature>
<dbReference type="Pfam" id="PF01694">
    <property type="entry name" value="Rhomboid"/>
    <property type="match status" value="1"/>
</dbReference>
<evidence type="ECO:0000256" key="2">
    <source>
        <dbReference type="ARBA" id="ARBA00009045"/>
    </source>
</evidence>
<keyword evidence="5 9" id="KW-0812">Transmembrane</keyword>
<dbReference type="Pfam" id="PF12122">
    <property type="entry name" value="Rhomboid_N"/>
    <property type="match status" value="1"/>
</dbReference>
<dbReference type="InterPro" id="IPR022732">
    <property type="entry name" value="Peptidase_S54_GlpG_N"/>
</dbReference>
<dbReference type="SUPFAM" id="SSF144091">
    <property type="entry name" value="Rhomboid-like"/>
    <property type="match status" value="1"/>
</dbReference>
<keyword evidence="6 12" id="KW-0378">Hydrolase</keyword>
<dbReference type="PANTHER" id="PTHR43731:SF14">
    <property type="entry name" value="PRESENILIN-ASSOCIATED RHOMBOID-LIKE PROTEIN, MITOCHONDRIAL"/>
    <property type="match status" value="1"/>
</dbReference>
<feature type="transmembrane region" description="Helical" evidence="9">
    <location>
        <begin position="103"/>
        <end position="126"/>
    </location>
</feature>
<evidence type="ECO:0000256" key="9">
    <source>
        <dbReference type="SAM" id="Phobius"/>
    </source>
</evidence>
<dbReference type="Gene3D" id="1.20.1540.10">
    <property type="entry name" value="Rhomboid-like"/>
    <property type="match status" value="1"/>
</dbReference>
<evidence type="ECO:0000259" key="10">
    <source>
        <dbReference type="Pfam" id="PF01694"/>
    </source>
</evidence>
<evidence type="ECO:0000256" key="4">
    <source>
        <dbReference type="ARBA" id="ARBA00022519"/>
    </source>
</evidence>
<name>A0ABU3STY3_9ALTE</name>
<evidence type="ECO:0000256" key="8">
    <source>
        <dbReference type="ARBA" id="ARBA00023136"/>
    </source>
</evidence>
<reference evidence="12 13" key="1">
    <citation type="submission" date="2023-10" db="EMBL/GenBank/DDBJ databases">
        <title>Glaciecola aquimarina strain GGW-M5 nov., isolated from a coastal seawater.</title>
        <authorList>
            <person name="Bayburt H."/>
            <person name="Kim J.M."/>
            <person name="Choi B.J."/>
            <person name="Jeon C.O."/>
        </authorList>
    </citation>
    <scope>NUCLEOTIDE SEQUENCE [LARGE SCALE GENOMIC DNA]</scope>
    <source>
        <strain evidence="12 13">KCTC 32108</strain>
    </source>
</reference>
<dbReference type="EC" id="3.4.21.105" evidence="12"/>
<comment type="subcellular location">
    <subcellularLocation>
        <location evidence="1">Membrane</location>
        <topology evidence="1">Multi-pass membrane protein</topology>
    </subcellularLocation>
</comment>
<keyword evidence="4" id="KW-0997">Cell inner membrane</keyword>
<keyword evidence="3" id="KW-1003">Cell membrane</keyword>
<evidence type="ECO:0000256" key="5">
    <source>
        <dbReference type="ARBA" id="ARBA00022692"/>
    </source>
</evidence>
<feature type="domain" description="Peptidase S54 rhomboid" evidence="10">
    <location>
        <begin position="141"/>
        <end position="278"/>
    </location>
</feature>
<dbReference type="InterPro" id="IPR023662">
    <property type="entry name" value="Rhomboid_protease_GlpG"/>
</dbReference>
<feature type="transmembrane region" description="Helical" evidence="9">
    <location>
        <begin position="179"/>
        <end position="199"/>
    </location>
</feature>
<feature type="transmembrane region" description="Helical" evidence="9">
    <location>
        <begin position="146"/>
        <end position="167"/>
    </location>
</feature>
<dbReference type="InterPro" id="IPR050925">
    <property type="entry name" value="Rhomboid_protease_S54"/>
</dbReference>
<dbReference type="Proteomes" id="UP001247805">
    <property type="component" value="Unassembled WGS sequence"/>
</dbReference>
<dbReference type="NCBIfam" id="TIGR04239">
    <property type="entry name" value="rhombo_GlpG"/>
    <property type="match status" value="1"/>
</dbReference>
<accession>A0ABU3STY3</accession>
<dbReference type="InterPro" id="IPR035952">
    <property type="entry name" value="Rhomboid-like_sf"/>
</dbReference>
<evidence type="ECO:0000313" key="12">
    <source>
        <dbReference type="EMBL" id="MDU0353466.1"/>
    </source>
</evidence>
<evidence type="ECO:0000256" key="6">
    <source>
        <dbReference type="ARBA" id="ARBA00022801"/>
    </source>
</evidence>